<organism evidence="2 3">
    <name type="scientific">Borrelia turcica IST7</name>
    <dbReference type="NCBI Taxonomy" id="1104446"/>
    <lineage>
        <taxon>Bacteria</taxon>
        <taxon>Pseudomonadati</taxon>
        <taxon>Spirochaetota</taxon>
        <taxon>Spirochaetia</taxon>
        <taxon>Spirochaetales</taxon>
        <taxon>Borreliaceae</taxon>
        <taxon>Borrelia</taxon>
    </lineage>
</organism>
<sequence>MIVRFLFLLFNICILYSNSFDYYKLDVDYLNLSQKFLLGNQIFSSKNNINFDNEIFVKLQDKGEDDFLYKNIQENETLNVEKTIESNWGKRAFRFSAIGVGTFPIALLVSLFFFDLSYYFNNGMDSKYLPYPFSSGFKLSKDETFKKFMISASAGLAVSLMIALIDCLIY</sequence>
<keyword evidence="1" id="KW-0472">Membrane</keyword>
<dbReference type="EMBL" id="CP028884">
    <property type="protein sequence ID" value="AYE35921.1"/>
    <property type="molecule type" value="Genomic_DNA"/>
</dbReference>
<dbReference type="KEGG" id="btur:DB313_00105"/>
<feature type="transmembrane region" description="Helical" evidence="1">
    <location>
        <begin position="148"/>
        <end position="165"/>
    </location>
</feature>
<accession>A0A386PJ69</accession>
<dbReference type="AlphaFoldDB" id="A0A386PJ69"/>
<reference evidence="2 3" key="1">
    <citation type="journal article" date="2018" name="Infect. Genet. Evol.">
        <title>Genome-wide analysis of Borrelia turcica and 'Candidatus Borrelia tachyglossi' shows relapsing fever-like genomes with unique genomic links to Lyme disease Borrelia.</title>
        <authorList>
            <person name="Gofton A.W."/>
            <person name="Margos G."/>
            <person name="Fingerle V."/>
            <person name="Hepner S."/>
            <person name="Loh S.M."/>
            <person name="Ryan U."/>
            <person name="Irwin P."/>
            <person name="Oskam C.L."/>
        </authorList>
    </citation>
    <scope>NUCLEOTIDE SEQUENCE [LARGE SCALE GENOMIC DNA]</scope>
    <source>
        <strain evidence="2 3">IST7</strain>
    </source>
</reference>
<keyword evidence="3" id="KW-1185">Reference proteome</keyword>
<keyword evidence="1" id="KW-0812">Transmembrane</keyword>
<evidence type="ECO:0000313" key="3">
    <source>
        <dbReference type="Proteomes" id="UP000275571"/>
    </source>
</evidence>
<keyword evidence="1" id="KW-1133">Transmembrane helix</keyword>
<feature type="transmembrane region" description="Helical" evidence="1">
    <location>
        <begin position="95"/>
        <end position="120"/>
    </location>
</feature>
<gene>
    <name evidence="2" type="ORF">DB313_00105</name>
</gene>
<dbReference type="RefSeq" id="WP_120103841.1">
    <property type="nucleotide sequence ID" value="NZ_CP028884.1"/>
</dbReference>
<evidence type="ECO:0000256" key="1">
    <source>
        <dbReference type="SAM" id="Phobius"/>
    </source>
</evidence>
<protein>
    <submittedName>
        <fullName evidence="2">Uncharacterized protein</fullName>
    </submittedName>
</protein>
<name>A0A386PJ69_9SPIR</name>
<dbReference type="Proteomes" id="UP000275571">
    <property type="component" value="Chromosome"/>
</dbReference>
<evidence type="ECO:0000313" key="2">
    <source>
        <dbReference type="EMBL" id="AYE35921.1"/>
    </source>
</evidence>
<dbReference type="OrthoDB" id="350605at2"/>
<proteinExistence type="predicted"/>